<sequence length="364" mass="39365">MSDMTEQIETPAKTGRKRTLLLAVGAVAVLVAGGMWLHYKDRVSTDDAQVDGHLVPVSCKVGGSVEKVLVEDNQAVKAGDVLVQLDARDLQARVDQARAALAQAEAQVASSHADTDKARSSYDQARSSDLQVAEANLEAARSTLETAKADQERTRPLAERQEISAQAFDAYRNRFEVADSQYKAAQRRLASVRQESDIRKAGLGAQEARTVQAKAGILAAKANLEALELQLSYTRITAPVDGVVTRKSVELGQIIQPGQGLLTLVPLHQTWITANFKETQLRKVHVGQEAEVTVDMNGLVLRGTVDSIAASTGSRLSLLPPENAVGNFVKVVQRIPVKIKLDPRDADRVVLRPGMNVDATILTR</sequence>
<organism evidence="9 10">
    <name type="scientific">Mesoterricola silvestris</name>
    <dbReference type="NCBI Taxonomy" id="2927979"/>
    <lineage>
        <taxon>Bacteria</taxon>
        <taxon>Pseudomonadati</taxon>
        <taxon>Acidobacteriota</taxon>
        <taxon>Holophagae</taxon>
        <taxon>Holophagales</taxon>
        <taxon>Holophagaceae</taxon>
        <taxon>Mesoterricola</taxon>
    </lineage>
</organism>
<evidence type="ECO:0000313" key="10">
    <source>
        <dbReference type="Proteomes" id="UP001238179"/>
    </source>
</evidence>
<dbReference type="PRINTS" id="PR01490">
    <property type="entry name" value="RTXTOXIND"/>
</dbReference>
<dbReference type="Gene3D" id="2.40.50.100">
    <property type="match status" value="1"/>
</dbReference>
<dbReference type="EMBL" id="AP027080">
    <property type="protein sequence ID" value="BDU72973.1"/>
    <property type="molecule type" value="Genomic_DNA"/>
</dbReference>
<evidence type="ECO:0000256" key="4">
    <source>
        <dbReference type="ARBA" id="ARBA00023136"/>
    </source>
</evidence>
<evidence type="ECO:0000259" key="7">
    <source>
        <dbReference type="Pfam" id="PF25917"/>
    </source>
</evidence>
<proteinExistence type="predicted"/>
<dbReference type="PANTHER" id="PTHR30386:SF26">
    <property type="entry name" value="TRANSPORT PROTEIN COMB"/>
    <property type="match status" value="1"/>
</dbReference>
<dbReference type="RefSeq" id="WP_316411618.1">
    <property type="nucleotide sequence ID" value="NZ_AP027080.1"/>
</dbReference>
<dbReference type="Proteomes" id="UP001238179">
    <property type="component" value="Chromosome"/>
</dbReference>
<dbReference type="AlphaFoldDB" id="A0AA48GZ10"/>
<feature type="domain" description="Multidrug resistance protein MdtA-like barrel-sandwich hybrid" evidence="7">
    <location>
        <begin position="55"/>
        <end position="261"/>
    </location>
</feature>
<keyword evidence="5" id="KW-0175">Coiled coil</keyword>
<keyword evidence="10" id="KW-1185">Reference proteome</keyword>
<feature type="transmembrane region" description="Helical" evidence="6">
    <location>
        <begin position="20"/>
        <end position="39"/>
    </location>
</feature>
<comment type="subcellular location">
    <subcellularLocation>
        <location evidence="1">Membrane</location>
        <topology evidence="1">Single-pass membrane protein</topology>
    </subcellularLocation>
</comment>
<evidence type="ECO:0000256" key="6">
    <source>
        <dbReference type="SAM" id="Phobius"/>
    </source>
</evidence>
<accession>A0AA48GZ10</accession>
<gene>
    <name evidence="9" type="ORF">METEAL_21470</name>
</gene>
<dbReference type="Pfam" id="PF25917">
    <property type="entry name" value="BSH_RND"/>
    <property type="match status" value="1"/>
</dbReference>
<keyword evidence="4 6" id="KW-0472">Membrane</keyword>
<dbReference type="SUPFAM" id="SSF111369">
    <property type="entry name" value="HlyD-like secretion proteins"/>
    <property type="match status" value="2"/>
</dbReference>
<evidence type="ECO:0000256" key="2">
    <source>
        <dbReference type="ARBA" id="ARBA00022692"/>
    </source>
</evidence>
<name>A0AA48GZ10_9BACT</name>
<dbReference type="InterPro" id="IPR050739">
    <property type="entry name" value="MFP"/>
</dbReference>
<protein>
    <submittedName>
        <fullName evidence="9">RND transporter</fullName>
    </submittedName>
</protein>
<feature type="domain" description="p-hydroxybenzoic acid efflux pump subunit AaeA-like beta-barrel" evidence="8">
    <location>
        <begin position="271"/>
        <end position="349"/>
    </location>
</feature>
<keyword evidence="2 6" id="KW-0812">Transmembrane</keyword>
<dbReference type="KEGG" id="msil:METEAL_21470"/>
<evidence type="ECO:0000259" key="8">
    <source>
        <dbReference type="Pfam" id="PF25963"/>
    </source>
</evidence>
<reference evidence="10" key="1">
    <citation type="journal article" date="2023" name="Int. J. Syst. Evol. Microbiol.">
        <title>Mesoterricola silvestris gen. nov., sp. nov., Mesoterricola sediminis sp. nov., Geothrix oryzae sp. nov., Geothrix edaphica sp. nov., Geothrix rubra sp. nov., and Geothrix limicola sp. nov., six novel members of Acidobacteriota isolated from soils.</title>
        <authorList>
            <person name="Itoh H."/>
            <person name="Sugisawa Y."/>
            <person name="Mise K."/>
            <person name="Xu Z."/>
            <person name="Kuniyasu M."/>
            <person name="Ushijima N."/>
            <person name="Kawano K."/>
            <person name="Kobayashi E."/>
            <person name="Shiratori Y."/>
            <person name="Masuda Y."/>
            <person name="Senoo K."/>
        </authorList>
    </citation>
    <scope>NUCLEOTIDE SEQUENCE [LARGE SCALE GENOMIC DNA]</scope>
    <source>
        <strain evidence="10">W79</strain>
    </source>
</reference>
<evidence type="ECO:0000256" key="3">
    <source>
        <dbReference type="ARBA" id="ARBA00022989"/>
    </source>
</evidence>
<evidence type="ECO:0000313" key="9">
    <source>
        <dbReference type="EMBL" id="BDU72973.1"/>
    </source>
</evidence>
<feature type="coiled-coil region" evidence="5">
    <location>
        <begin position="87"/>
        <end position="150"/>
    </location>
</feature>
<evidence type="ECO:0000256" key="1">
    <source>
        <dbReference type="ARBA" id="ARBA00004167"/>
    </source>
</evidence>
<dbReference type="GO" id="GO:0055085">
    <property type="term" value="P:transmembrane transport"/>
    <property type="evidence" value="ECO:0007669"/>
    <property type="project" value="InterPro"/>
</dbReference>
<dbReference type="Pfam" id="PF25963">
    <property type="entry name" value="Beta-barrel_AAEA"/>
    <property type="match status" value="1"/>
</dbReference>
<dbReference type="InterPro" id="IPR058634">
    <property type="entry name" value="AaeA-lik-b-barrel"/>
</dbReference>
<keyword evidence="3 6" id="KW-1133">Transmembrane helix</keyword>
<dbReference type="Gene3D" id="2.40.30.170">
    <property type="match status" value="1"/>
</dbReference>
<evidence type="ECO:0000256" key="5">
    <source>
        <dbReference type="SAM" id="Coils"/>
    </source>
</evidence>
<dbReference type="PANTHER" id="PTHR30386">
    <property type="entry name" value="MEMBRANE FUSION SUBUNIT OF EMRAB-TOLC MULTIDRUG EFFLUX PUMP"/>
    <property type="match status" value="1"/>
</dbReference>
<dbReference type="Gene3D" id="1.10.287.470">
    <property type="entry name" value="Helix hairpin bin"/>
    <property type="match status" value="2"/>
</dbReference>
<dbReference type="InterPro" id="IPR058625">
    <property type="entry name" value="MdtA-like_BSH"/>
</dbReference>
<dbReference type="GO" id="GO:0016020">
    <property type="term" value="C:membrane"/>
    <property type="evidence" value="ECO:0007669"/>
    <property type="project" value="UniProtKB-SubCell"/>
</dbReference>